<accession>A0A3M7SKG1</accession>
<reference evidence="1 2" key="1">
    <citation type="journal article" date="2018" name="Sci. Rep.">
        <title>Genomic signatures of local adaptation to the degree of environmental predictability in rotifers.</title>
        <authorList>
            <person name="Franch-Gras L."/>
            <person name="Hahn C."/>
            <person name="Garcia-Roger E.M."/>
            <person name="Carmona M.J."/>
            <person name="Serra M."/>
            <person name="Gomez A."/>
        </authorList>
    </citation>
    <scope>NUCLEOTIDE SEQUENCE [LARGE SCALE GENOMIC DNA]</scope>
    <source>
        <strain evidence="1">HYR1</strain>
    </source>
</reference>
<dbReference type="EMBL" id="REGN01001258">
    <property type="protein sequence ID" value="RNA35998.1"/>
    <property type="molecule type" value="Genomic_DNA"/>
</dbReference>
<comment type="caution">
    <text evidence="1">The sequence shown here is derived from an EMBL/GenBank/DDBJ whole genome shotgun (WGS) entry which is preliminary data.</text>
</comment>
<sequence>MKFNSQFPKVFKQLEDHDPCNSEEFAQILNYRKLVEQKTANVTANIFKMKYYENYGPMLNIFSVLIYEKFDIFEFNTGVILTPIKLILLQIDSLNAAYFRIDLLITKLNINLE</sequence>
<proteinExistence type="predicted"/>
<keyword evidence="2" id="KW-1185">Reference proteome</keyword>
<organism evidence="1 2">
    <name type="scientific">Brachionus plicatilis</name>
    <name type="common">Marine rotifer</name>
    <name type="synonym">Brachionus muelleri</name>
    <dbReference type="NCBI Taxonomy" id="10195"/>
    <lineage>
        <taxon>Eukaryota</taxon>
        <taxon>Metazoa</taxon>
        <taxon>Spiralia</taxon>
        <taxon>Gnathifera</taxon>
        <taxon>Rotifera</taxon>
        <taxon>Eurotatoria</taxon>
        <taxon>Monogononta</taxon>
        <taxon>Pseudotrocha</taxon>
        <taxon>Ploima</taxon>
        <taxon>Brachionidae</taxon>
        <taxon>Brachionus</taxon>
    </lineage>
</organism>
<name>A0A3M7SKG1_BRAPC</name>
<dbReference type="AlphaFoldDB" id="A0A3M7SKG1"/>
<evidence type="ECO:0000313" key="1">
    <source>
        <dbReference type="EMBL" id="RNA35998.1"/>
    </source>
</evidence>
<dbReference type="Proteomes" id="UP000276133">
    <property type="component" value="Unassembled WGS sequence"/>
</dbReference>
<evidence type="ECO:0000313" key="2">
    <source>
        <dbReference type="Proteomes" id="UP000276133"/>
    </source>
</evidence>
<gene>
    <name evidence="1" type="ORF">BpHYR1_023349</name>
</gene>
<protein>
    <submittedName>
        <fullName evidence="1">Uncharacterized protein</fullName>
    </submittedName>
</protein>